<dbReference type="PANTHER" id="PTHR45453">
    <property type="entry name" value="PHOSPHATE REGULON SENSOR PROTEIN PHOR"/>
    <property type="match status" value="1"/>
</dbReference>
<dbReference type="InterPro" id="IPR003661">
    <property type="entry name" value="HisK_dim/P_dom"/>
</dbReference>
<dbReference type="PANTHER" id="PTHR45453:SF1">
    <property type="entry name" value="PHOSPHATE REGULON SENSOR PROTEIN PHOR"/>
    <property type="match status" value="1"/>
</dbReference>
<dbReference type="EC" id="2.7.13.3" evidence="3"/>
<reference evidence="11" key="1">
    <citation type="journal article" date="2021" name="PeerJ">
        <title>Extensive microbial diversity within the chicken gut microbiome revealed by metagenomics and culture.</title>
        <authorList>
            <person name="Gilroy R."/>
            <person name="Ravi A."/>
            <person name="Getino M."/>
            <person name="Pursley I."/>
            <person name="Horton D.L."/>
            <person name="Alikhan N.F."/>
            <person name="Baker D."/>
            <person name="Gharbi K."/>
            <person name="Hall N."/>
            <person name="Watson M."/>
            <person name="Adriaenssens E.M."/>
            <person name="Foster-Nyarko E."/>
            <person name="Jarju S."/>
            <person name="Secka A."/>
            <person name="Antonio M."/>
            <person name="Oren A."/>
            <person name="Chaudhuri R.R."/>
            <person name="La Ragione R."/>
            <person name="Hildebrand F."/>
            <person name="Pallen M.J."/>
        </authorList>
    </citation>
    <scope>NUCLEOTIDE SEQUENCE</scope>
    <source>
        <strain evidence="11">1068</strain>
    </source>
</reference>
<dbReference type="InterPro" id="IPR004358">
    <property type="entry name" value="Sig_transdc_His_kin-like_C"/>
</dbReference>
<dbReference type="SMART" id="SM00388">
    <property type="entry name" value="HisKA"/>
    <property type="match status" value="1"/>
</dbReference>
<reference evidence="11" key="2">
    <citation type="submission" date="2021-04" db="EMBL/GenBank/DDBJ databases">
        <authorList>
            <person name="Gilroy R."/>
        </authorList>
    </citation>
    <scope>NUCLEOTIDE SEQUENCE</scope>
    <source>
        <strain evidence="11">1068</strain>
    </source>
</reference>
<organism evidence="11 12">
    <name type="scientific">Candidatus Blautia pullicola</name>
    <dbReference type="NCBI Taxonomy" id="2838498"/>
    <lineage>
        <taxon>Bacteria</taxon>
        <taxon>Bacillati</taxon>
        <taxon>Bacillota</taxon>
        <taxon>Clostridia</taxon>
        <taxon>Lachnospirales</taxon>
        <taxon>Lachnospiraceae</taxon>
        <taxon>Blautia</taxon>
    </lineage>
</organism>
<feature type="transmembrane region" description="Helical" evidence="9">
    <location>
        <begin position="149"/>
        <end position="170"/>
    </location>
</feature>
<evidence type="ECO:0000313" key="12">
    <source>
        <dbReference type="Proteomes" id="UP000824056"/>
    </source>
</evidence>
<feature type="domain" description="Histidine kinase" evidence="10">
    <location>
        <begin position="232"/>
        <end position="447"/>
    </location>
</feature>
<dbReference type="InterPro" id="IPR036890">
    <property type="entry name" value="HATPase_C_sf"/>
</dbReference>
<dbReference type="FunFam" id="3.30.565.10:FF:000006">
    <property type="entry name" value="Sensor histidine kinase WalK"/>
    <property type="match status" value="1"/>
</dbReference>
<protein>
    <recommendedName>
        <fullName evidence="3">histidine kinase</fullName>
        <ecNumber evidence="3">2.7.13.3</ecNumber>
    </recommendedName>
</protein>
<dbReference type="Gene3D" id="3.30.450.20">
    <property type="entry name" value="PAS domain"/>
    <property type="match status" value="1"/>
</dbReference>
<keyword evidence="6 11" id="KW-0418">Kinase</keyword>
<name>A0A9D2FR81_9FIRM</name>
<keyword evidence="9" id="KW-1133">Transmembrane helix</keyword>
<dbReference type="InterPro" id="IPR050351">
    <property type="entry name" value="BphY/WalK/GraS-like"/>
</dbReference>
<evidence type="ECO:0000256" key="1">
    <source>
        <dbReference type="ARBA" id="ARBA00000085"/>
    </source>
</evidence>
<dbReference type="SUPFAM" id="SSF47384">
    <property type="entry name" value="Homodimeric domain of signal transducing histidine kinase"/>
    <property type="match status" value="1"/>
</dbReference>
<keyword evidence="4" id="KW-0597">Phosphoprotein</keyword>
<comment type="subcellular location">
    <subcellularLocation>
        <location evidence="2">Membrane</location>
    </subcellularLocation>
</comment>
<dbReference type="Pfam" id="PF02518">
    <property type="entry name" value="HATPase_c"/>
    <property type="match status" value="1"/>
</dbReference>
<dbReference type="InterPro" id="IPR031967">
    <property type="entry name" value="PhoR_single_Cache-like_dom"/>
</dbReference>
<dbReference type="Proteomes" id="UP000824056">
    <property type="component" value="Unassembled WGS sequence"/>
</dbReference>
<dbReference type="PRINTS" id="PR00344">
    <property type="entry name" value="BCTRLSENSOR"/>
</dbReference>
<evidence type="ECO:0000256" key="5">
    <source>
        <dbReference type="ARBA" id="ARBA00022679"/>
    </source>
</evidence>
<evidence type="ECO:0000313" key="11">
    <source>
        <dbReference type="EMBL" id="HIZ65222.1"/>
    </source>
</evidence>
<keyword evidence="7" id="KW-0902">Two-component regulatory system</keyword>
<dbReference type="InterPro" id="IPR036097">
    <property type="entry name" value="HisK_dim/P_sf"/>
</dbReference>
<keyword evidence="9" id="KW-0812">Transmembrane</keyword>
<dbReference type="Pfam" id="PF00512">
    <property type="entry name" value="HisKA"/>
    <property type="match status" value="1"/>
</dbReference>
<dbReference type="AlphaFoldDB" id="A0A9D2FR81"/>
<dbReference type="Gene3D" id="3.30.565.10">
    <property type="entry name" value="Histidine kinase-like ATPase, C-terminal domain"/>
    <property type="match status" value="1"/>
</dbReference>
<dbReference type="Gene3D" id="1.10.287.130">
    <property type="match status" value="1"/>
</dbReference>
<dbReference type="InterPro" id="IPR005467">
    <property type="entry name" value="His_kinase_dom"/>
</dbReference>
<dbReference type="SMART" id="SM00387">
    <property type="entry name" value="HATPase_c"/>
    <property type="match status" value="1"/>
</dbReference>
<dbReference type="GO" id="GO:0000155">
    <property type="term" value="F:phosphorelay sensor kinase activity"/>
    <property type="evidence" value="ECO:0007669"/>
    <property type="project" value="InterPro"/>
</dbReference>
<dbReference type="PROSITE" id="PS50109">
    <property type="entry name" value="HIS_KIN"/>
    <property type="match status" value="1"/>
</dbReference>
<evidence type="ECO:0000256" key="8">
    <source>
        <dbReference type="ARBA" id="ARBA00023136"/>
    </source>
</evidence>
<evidence type="ECO:0000256" key="2">
    <source>
        <dbReference type="ARBA" id="ARBA00004370"/>
    </source>
</evidence>
<evidence type="ECO:0000256" key="3">
    <source>
        <dbReference type="ARBA" id="ARBA00012438"/>
    </source>
</evidence>
<keyword evidence="5" id="KW-0808">Transferase</keyword>
<sequence>MKQRIMNNVGALVALSVLLTFLAASFVMYDKYSSYMRQDVKNEAEYLAHALDNTKGEVFIRGIGDMITSRLTLIEEDGKVVFDSRTEAGDMENHGDRPEVQQALKEGKGERVRFSQTFSQQTFYYALSLEDGRVLRVAKTTDSVFKTMFSSFTLLGLILAAILILGFFLVERQTEKLIEPINRLNLEKPLERVEYEELRPLLNRVDQQNRQIASQVRELKQAESVRREFSANVSHELKTPLMSISGYAEIMKNGLVQPGDVPEFAGRIYDEASRLTTLVQDIIELSKLDEKSGEMPLEPVDLYELLQDVCRNLHMPAQKRGVTITCEGSSLRIPGVRHVLYEMFYNLADNAVKYNKEGGWVKLTLSSKGNKACFCVEDNGIGIAAEEQERIFERFYRVDKSHSRQTGGTGLGLSIVKHGAALHQAQIYLESQPGQGTKIEVVFHRTEVEEDERKRAQEL</sequence>
<comment type="caution">
    <text evidence="11">The sequence shown here is derived from an EMBL/GenBank/DDBJ whole genome shotgun (WGS) entry which is preliminary data.</text>
</comment>
<gene>
    <name evidence="11" type="ORF">H9809_04875</name>
</gene>
<dbReference type="FunFam" id="1.10.287.130:FF:000001">
    <property type="entry name" value="Two-component sensor histidine kinase"/>
    <property type="match status" value="1"/>
</dbReference>
<comment type="catalytic activity">
    <reaction evidence="1">
        <text>ATP + protein L-histidine = ADP + protein N-phospho-L-histidine.</text>
        <dbReference type="EC" id="2.7.13.3"/>
    </reaction>
</comment>
<dbReference type="CDD" id="cd00075">
    <property type="entry name" value="HATPase"/>
    <property type="match status" value="1"/>
</dbReference>
<dbReference type="GO" id="GO:0016036">
    <property type="term" value="P:cellular response to phosphate starvation"/>
    <property type="evidence" value="ECO:0007669"/>
    <property type="project" value="TreeGrafter"/>
</dbReference>
<accession>A0A9D2FR81</accession>
<dbReference type="GO" id="GO:0004721">
    <property type="term" value="F:phosphoprotein phosphatase activity"/>
    <property type="evidence" value="ECO:0007669"/>
    <property type="project" value="TreeGrafter"/>
</dbReference>
<evidence type="ECO:0000256" key="4">
    <source>
        <dbReference type="ARBA" id="ARBA00022553"/>
    </source>
</evidence>
<dbReference type="EMBL" id="DXBG01000120">
    <property type="protein sequence ID" value="HIZ65222.1"/>
    <property type="molecule type" value="Genomic_DNA"/>
</dbReference>
<dbReference type="SUPFAM" id="SSF55874">
    <property type="entry name" value="ATPase domain of HSP90 chaperone/DNA topoisomerase II/histidine kinase"/>
    <property type="match status" value="1"/>
</dbReference>
<dbReference type="CDD" id="cd00082">
    <property type="entry name" value="HisKA"/>
    <property type="match status" value="1"/>
</dbReference>
<evidence type="ECO:0000256" key="6">
    <source>
        <dbReference type="ARBA" id="ARBA00022777"/>
    </source>
</evidence>
<dbReference type="Pfam" id="PF16736">
    <property type="entry name" value="sCache_like"/>
    <property type="match status" value="1"/>
</dbReference>
<evidence type="ECO:0000259" key="10">
    <source>
        <dbReference type="PROSITE" id="PS50109"/>
    </source>
</evidence>
<evidence type="ECO:0000256" key="9">
    <source>
        <dbReference type="SAM" id="Phobius"/>
    </source>
</evidence>
<proteinExistence type="predicted"/>
<dbReference type="InterPro" id="IPR003594">
    <property type="entry name" value="HATPase_dom"/>
</dbReference>
<evidence type="ECO:0000256" key="7">
    <source>
        <dbReference type="ARBA" id="ARBA00023012"/>
    </source>
</evidence>
<dbReference type="GO" id="GO:0005886">
    <property type="term" value="C:plasma membrane"/>
    <property type="evidence" value="ECO:0007669"/>
    <property type="project" value="TreeGrafter"/>
</dbReference>
<keyword evidence="8 9" id="KW-0472">Membrane</keyword>